<keyword evidence="5" id="KW-1185">Reference proteome</keyword>
<dbReference type="Pfam" id="PF04397">
    <property type="entry name" value="LytTR"/>
    <property type="match status" value="1"/>
</dbReference>
<dbReference type="Pfam" id="PF00072">
    <property type="entry name" value="Response_reg"/>
    <property type="match status" value="1"/>
</dbReference>
<evidence type="ECO:0000256" key="1">
    <source>
        <dbReference type="PROSITE-ProRule" id="PRU00169"/>
    </source>
</evidence>
<gene>
    <name evidence="4" type="ORF">PEDI_12670</name>
</gene>
<dbReference type="Gene3D" id="2.40.50.1020">
    <property type="entry name" value="LytTr DNA-binding domain"/>
    <property type="match status" value="1"/>
</dbReference>
<dbReference type="GO" id="GO:0000156">
    <property type="term" value="F:phosphorelay response regulator activity"/>
    <property type="evidence" value="ECO:0007669"/>
    <property type="project" value="InterPro"/>
</dbReference>
<dbReference type="SUPFAM" id="SSF52172">
    <property type="entry name" value="CheY-like"/>
    <property type="match status" value="1"/>
</dbReference>
<accession>A0AAN5AIQ2</accession>
<dbReference type="RefSeq" id="WP_338236414.1">
    <property type="nucleotide sequence ID" value="NZ_BQKE01000001.1"/>
</dbReference>
<dbReference type="SMART" id="SM00850">
    <property type="entry name" value="LytTR"/>
    <property type="match status" value="1"/>
</dbReference>
<dbReference type="PROSITE" id="PS50110">
    <property type="entry name" value="RESPONSE_REGULATORY"/>
    <property type="match status" value="1"/>
</dbReference>
<reference evidence="4 5" key="1">
    <citation type="submission" date="2021-12" db="EMBL/GenBank/DDBJ databases">
        <title>Genome sequencing of bacteria with rrn-lacking chromosome and rrn-plasmid.</title>
        <authorList>
            <person name="Anda M."/>
            <person name="Iwasaki W."/>
        </authorList>
    </citation>
    <scope>NUCLEOTIDE SEQUENCE [LARGE SCALE GENOMIC DNA]</scope>
    <source>
        <strain evidence="4 5">NBRC 15940</strain>
    </source>
</reference>
<dbReference type="Proteomes" id="UP001310022">
    <property type="component" value="Unassembled WGS sequence"/>
</dbReference>
<evidence type="ECO:0000259" key="2">
    <source>
        <dbReference type="PROSITE" id="PS50110"/>
    </source>
</evidence>
<feature type="domain" description="Response regulatory" evidence="2">
    <location>
        <begin position="3"/>
        <end position="115"/>
    </location>
</feature>
<comment type="caution">
    <text evidence="4">The sequence shown here is derived from an EMBL/GenBank/DDBJ whole genome shotgun (WGS) entry which is preliminary data.</text>
</comment>
<dbReference type="AlphaFoldDB" id="A0AAN5AIQ2"/>
<proteinExistence type="predicted"/>
<dbReference type="EMBL" id="BQKE01000001">
    <property type="protein sequence ID" value="GJM60715.1"/>
    <property type="molecule type" value="Genomic_DNA"/>
</dbReference>
<dbReference type="GO" id="GO:0003677">
    <property type="term" value="F:DNA binding"/>
    <property type="evidence" value="ECO:0007669"/>
    <property type="project" value="UniProtKB-KW"/>
</dbReference>
<evidence type="ECO:0000313" key="5">
    <source>
        <dbReference type="Proteomes" id="UP001310022"/>
    </source>
</evidence>
<feature type="domain" description="HTH LytTR-type" evidence="3">
    <location>
        <begin position="150"/>
        <end position="257"/>
    </location>
</feature>
<keyword evidence="4" id="KW-0238">DNA-binding</keyword>
<evidence type="ECO:0000259" key="3">
    <source>
        <dbReference type="PROSITE" id="PS50930"/>
    </source>
</evidence>
<dbReference type="InterPro" id="IPR011006">
    <property type="entry name" value="CheY-like_superfamily"/>
</dbReference>
<dbReference type="PANTHER" id="PTHR37299:SF1">
    <property type="entry name" value="STAGE 0 SPORULATION PROTEIN A HOMOLOG"/>
    <property type="match status" value="1"/>
</dbReference>
<evidence type="ECO:0000313" key="4">
    <source>
        <dbReference type="EMBL" id="GJM60715.1"/>
    </source>
</evidence>
<name>A0AAN5AIQ2_9BACT</name>
<feature type="modified residue" description="4-aspartylphosphate" evidence="1">
    <location>
        <position position="55"/>
    </location>
</feature>
<dbReference type="PANTHER" id="PTHR37299">
    <property type="entry name" value="TRANSCRIPTIONAL REGULATOR-RELATED"/>
    <property type="match status" value="1"/>
</dbReference>
<dbReference type="InterPro" id="IPR001789">
    <property type="entry name" value="Sig_transdc_resp-reg_receiver"/>
</dbReference>
<sequence length="257" mass="29630">MTKILIVEDEMPSARKLQTFLSQIRPDYQVVKVLESVKETVDFLSDTEVDLIFLDIHLADGNGFSIFDQLQVNCPIIFTTAYDEYALQAFSQFAVDYLLKPLSKGKLLEAIEKYEKMFGGTASAGDSGLNYQQLSELIQQGKPVEYKQRFMVYYRETIKAIGVKEIAYFFAESKSVFLMTHEGRYYDINYSLDQLEQELDPKNFFRANRKFLIMIDAVKEAIAYSKGKLKLFLTPEAPSEVFISAEKATRFKQWLNI</sequence>
<keyword evidence="1" id="KW-0597">Phosphoprotein</keyword>
<organism evidence="4 5">
    <name type="scientific">Persicobacter diffluens</name>
    <dbReference type="NCBI Taxonomy" id="981"/>
    <lineage>
        <taxon>Bacteria</taxon>
        <taxon>Pseudomonadati</taxon>
        <taxon>Bacteroidota</taxon>
        <taxon>Cytophagia</taxon>
        <taxon>Cytophagales</taxon>
        <taxon>Persicobacteraceae</taxon>
        <taxon>Persicobacter</taxon>
    </lineage>
</organism>
<protein>
    <submittedName>
        <fullName evidence="4">DNA-binding response regulator</fullName>
    </submittedName>
</protein>
<dbReference type="InterPro" id="IPR046947">
    <property type="entry name" value="LytR-like"/>
</dbReference>
<dbReference type="Gene3D" id="3.40.50.2300">
    <property type="match status" value="1"/>
</dbReference>
<dbReference type="InterPro" id="IPR007492">
    <property type="entry name" value="LytTR_DNA-bd_dom"/>
</dbReference>
<dbReference type="SMART" id="SM00448">
    <property type="entry name" value="REC"/>
    <property type="match status" value="1"/>
</dbReference>
<dbReference type="PROSITE" id="PS50930">
    <property type="entry name" value="HTH_LYTTR"/>
    <property type="match status" value="1"/>
</dbReference>